<dbReference type="AlphaFoldDB" id="A0AAP9SXU6"/>
<feature type="domain" description="DUF4376" evidence="1">
    <location>
        <begin position="62"/>
        <end position="152"/>
    </location>
</feature>
<reference evidence="2 3" key="1">
    <citation type="submission" date="2020-05" db="EMBL/GenBank/DDBJ databases">
        <title>FDA dAtabase for Regulatory Grade micrObial Sequences (FDA-ARGOS): Supporting development and validation of Infectious Disease Dx tests.</title>
        <authorList>
            <person name="Bojja K."/>
            <person name="Kessler A."/>
            <person name="Tallon L."/>
            <person name="Sadzewicz L."/>
            <person name="Zhao X."/>
            <person name="Vavikolanu K."/>
            <person name="Mehta A."/>
            <person name="Aluvathingal J."/>
            <person name="Nadendla S."/>
            <person name="Myers T."/>
            <person name="Yan Y."/>
            <person name="Sichtig H."/>
        </authorList>
    </citation>
    <scope>NUCLEOTIDE SEQUENCE [LARGE SCALE GENOMIC DNA]</scope>
    <source>
        <strain evidence="2 3">FDAARGOS_763</strain>
    </source>
</reference>
<dbReference type="EMBL" id="CP054003">
    <property type="protein sequence ID" value="QKH87030.1"/>
    <property type="molecule type" value="Genomic_DNA"/>
</dbReference>
<proteinExistence type="predicted"/>
<name>A0AAP9SXU6_BACFG</name>
<dbReference type="Proteomes" id="UP000501467">
    <property type="component" value="Chromosome"/>
</dbReference>
<dbReference type="RefSeq" id="WP_005780457.1">
    <property type="nucleotide sequence ID" value="NZ_CP054003.1"/>
</dbReference>
<evidence type="ECO:0000313" key="3">
    <source>
        <dbReference type="Proteomes" id="UP000501467"/>
    </source>
</evidence>
<sequence length="161" mass="18083">MRRVEGNTGVALLECTNPVKGKWRVRWDVQEHEDGSASYMEEEFGHKPTDEEIRSTVMGWYNGQTDAVILSGFSYNGVPVWLSGENQFNYKSAYDLAVQTGGGTLPVTFKFGTDAQPHYHTFGTLEELAGFYTAAMKHIQSALAEGWKKKDSFDLGLYRVE</sequence>
<organism evidence="2 3">
    <name type="scientific">Bacteroides fragilis</name>
    <dbReference type="NCBI Taxonomy" id="817"/>
    <lineage>
        <taxon>Bacteria</taxon>
        <taxon>Pseudomonadati</taxon>
        <taxon>Bacteroidota</taxon>
        <taxon>Bacteroidia</taxon>
        <taxon>Bacteroidales</taxon>
        <taxon>Bacteroidaceae</taxon>
        <taxon>Bacteroides</taxon>
    </lineage>
</organism>
<protein>
    <recommendedName>
        <fullName evidence="1">DUF4376 domain-containing protein</fullName>
    </recommendedName>
</protein>
<evidence type="ECO:0000313" key="2">
    <source>
        <dbReference type="EMBL" id="QKH87030.1"/>
    </source>
</evidence>
<evidence type="ECO:0000259" key="1">
    <source>
        <dbReference type="Pfam" id="PF14301"/>
    </source>
</evidence>
<dbReference type="InterPro" id="IPR025484">
    <property type="entry name" value="DUF4376"/>
</dbReference>
<dbReference type="Pfam" id="PF14301">
    <property type="entry name" value="DUF4376"/>
    <property type="match status" value="1"/>
</dbReference>
<accession>A0AAP9SXU6</accession>
<gene>
    <name evidence="2" type="ORF">FOC69_22860</name>
</gene>